<evidence type="ECO:0000313" key="8">
    <source>
        <dbReference type="EMBL" id="KAB4453006.1"/>
    </source>
</evidence>
<dbReference type="PROSITE" id="PS51257">
    <property type="entry name" value="PROKAR_LIPOPROTEIN"/>
    <property type="match status" value="1"/>
</dbReference>
<comment type="caution">
    <text evidence="8">The sequence shown here is derived from an EMBL/GenBank/DDBJ whole genome shotgun (WGS) entry which is preliminary data.</text>
</comment>
<dbReference type="InterPro" id="IPR011990">
    <property type="entry name" value="TPR-like_helical_dom_sf"/>
</dbReference>
<proteinExistence type="inferred from homology"/>
<evidence type="ECO:0000313" key="9">
    <source>
        <dbReference type="Proteomes" id="UP000436825"/>
    </source>
</evidence>
<accession>A0A7J5JNL3</accession>
<keyword evidence="4" id="KW-0472">Membrane</keyword>
<evidence type="ECO:0000256" key="1">
    <source>
        <dbReference type="ARBA" id="ARBA00004442"/>
    </source>
</evidence>
<evidence type="ECO:0000256" key="4">
    <source>
        <dbReference type="ARBA" id="ARBA00023136"/>
    </source>
</evidence>
<keyword evidence="3" id="KW-0732">Signal</keyword>
<comment type="similarity">
    <text evidence="2">Belongs to the SusD family.</text>
</comment>
<dbReference type="SUPFAM" id="SSF48452">
    <property type="entry name" value="TPR-like"/>
    <property type="match status" value="1"/>
</dbReference>
<dbReference type="InterPro" id="IPR012944">
    <property type="entry name" value="SusD_RagB_dom"/>
</dbReference>
<evidence type="ECO:0000256" key="3">
    <source>
        <dbReference type="ARBA" id="ARBA00022729"/>
    </source>
</evidence>
<dbReference type="RefSeq" id="WP_211478448.1">
    <property type="nucleotide sequence ID" value="NZ_CP072224.1"/>
</dbReference>
<feature type="domain" description="RagB/SusD" evidence="6">
    <location>
        <begin position="368"/>
        <end position="678"/>
    </location>
</feature>
<evidence type="ECO:0000256" key="2">
    <source>
        <dbReference type="ARBA" id="ARBA00006275"/>
    </source>
</evidence>
<evidence type="ECO:0000259" key="7">
    <source>
        <dbReference type="Pfam" id="PF14322"/>
    </source>
</evidence>
<feature type="domain" description="SusD-like N-terminal" evidence="7">
    <location>
        <begin position="100"/>
        <end position="228"/>
    </location>
</feature>
<dbReference type="InterPro" id="IPR033985">
    <property type="entry name" value="SusD-like_N"/>
</dbReference>
<organism evidence="8 9">
    <name type="scientific">Bacteroides thetaiotaomicron</name>
    <dbReference type="NCBI Taxonomy" id="818"/>
    <lineage>
        <taxon>Bacteria</taxon>
        <taxon>Pseudomonadati</taxon>
        <taxon>Bacteroidota</taxon>
        <taxon>Bacteroidia</taxon>
        <taxon>Bacteroidales</taxon>
        <taxon>Bacteroidaceae</taxon>
        <taxon>Bacteroides</taxon>
    </lineage>
</organism>
<dbReference type="Proteomes" id="UP000436825">
    <property type="component" value="Unassembled WGS sequence"/>
</dbReference>
<dbReference type="EMBL" id="WCRW01000015">
    <property type="protein sequence ID" value="KAB4453006.1"/>
    <property type="molecule type" value="Genomic_DNA"/>
</dbReference>
<comment type="subcellular location">
    <subcellularLocation>
        <location evidence="1">Cell outer membrane</location>
    </subcellularLocation>
</comment>
<evidence type="ECO:0000256" key="5">
    <source>
        <dbReference type="ARBA" id="ARBA00023237"/>
    </source>
</evidence>
<dbReference type="Pfam" id="PF07980">
    <property type="entry name" value="SusD_RagB"/>
    <property type="match status" value="1"/>
</dbReference>
<dbReference type="Gene3D" id="1.25.40.390">
    <property type="match status" value="1"/>
</dbReference>
<dbReference type="GO" id="GO:0009279">
    <property type="term" value="C:cell outer membrane"/>
    <property type="evidence" value="ECO:0007669"/>
    <property type="project" value="UniProtKB-SubCell"/>
</dbReference>
<dbReference type="Pfam" id="PF14322">
    <property type="entry name" value="SusD-like_3"/>
    <property type="match status" value="1"/>
</dbReference>
<name>A0A7J5JNL3_BACT4</name>
<gene>
    <name evidence="8" type="ORF">GAN75_19345</name>
</gene>
<sequence length="682" mass="78340">MKKYILLLIIFGLGTTSCSDYLDSEYIFKDRESLEKIFTDYDKTEQWLARAYSFLLGQCCDVGSKRNTPFVFDDCMYYGDDDVDIDTSKGGSMSYNKFHEGRYDEGAFQDTWNRCYNGIRQATIFMQNVDMNDKYKPEEIIDLKAQARFVRAYFYWILLRKYGPIPLVPEDGFNYNDSYDDVATPRSSYDVCANYIASEMIAVAKDLPLTREQLSVNRPTRGAALATRALALLYSASPLANGNNDEYAQQLIDDKGNRLLSSEYDESKWAKAAAACKDVMELGVYHLYTTGINTVNTGAFPATIAPPYHEEYSNNDFPDGWANIDPYESYRALFNGTVSSVNNPELIFTRGQNIGGERIKDMVIHQLPSVAKGWNTHGITQKQVDAYYMNTGDDCPGMNSQYAGYPAYKDRIDNRPRTIGYTSNAEDYKPLSANVALQYADREPRFYASVAYNGARWYLGNESKDENQNKQVFYYRGGGNGYSNNMFWLRTGIGVMKYVNPSDTYENSDGAKIIDKDEPAIRYADILLMYAEALNELTISYEISSWDGTKTYIISRNTEEMRKGIKPVRMRAGVPDYDTPVYDSSEKLRIKLKRERQIELFAEGKRYYDLRRWKDAELEESVPVYGCYTFMTEKQKDLFHTPVPISNLSATFSAKMYFWPIKHDELKRNKRLTQNPGWTYND</sequence>
<evidence type="ECO:0000259" key="6">
    <source>
        <dbReference type="Pfam" id="PF07980"/>
    </source>
</evidence>
<reference evidence="8 9" key="1">
    <citation type="journal article" date="2019" name="Nat. Med.">
        <title>A library of human gut bacterial isolates paired with longitudinal multiomics data enables mechanistic microbiome research.</title>
        <authorList>
            <person name="Poyet M."/>
            <person name="Groussin M."/>
            <person name="Gibbons S.M."/>
            <person name="Avila-Pacheco J."/>
            <person name="Jiang X."/>
            <person name="Kearney S.M."/>
            <person name="Perrotta A.R."/>
            <person name="Berdy B."/>
            <person name="Zhao S."/>
            <person name="Lieberman T.D."/>
            <person name="Swanson P.K."/>
            <person name="Smith M."/>
            <person name="Roesemann S."/>
            <person name="Alexander J.E."/>
            <person name="Rich S.A."/>
            <person name="Livny J."/>
            <person name="Vlamakis H."/>
            <person name="Clish C."/>
            <person name="Bullock K."/>
            <person name="Deik A."/>
            <person name="Scott J."/>
            <person name="Pierce K.A."/>
            <person name="Xavier R.J."/>
            <person name="Alm E.J."/>
        </authorList>
    </citation>
    <scope>NUCLEOTIDE SEQUENCE [LARGE SCALE GENOMIC DNA]</scope>
    <source>
        <strain evidence="8 9">BIOML-A160</strain>
    </source>
</reference>
<protein>
    <submittedName>
        <fullName evidence="8">RagB/SusD family nutrient uptake outer membrane protein</fullName>
    </submittedName>
</protein>
<keyword evidence="5" id="KW-0998">Cell outer membrane</keyword>
<dbReference type="AlphaFoldDB" id="A0A7J5JNL3"/>